<dbReference type="EMBL" id="JALNMJ010000038">
    <property type="protein sequence ID" value="MCK7616027.1"/>
    <property type="molecule type" value="Genomic_DNA"/>
</dbReference>
<dbReference type="RefSeq" id="WP_248159967.1">
    <property type="nucleotide sequence ID" value="NZ_JALNMJ010000038.1"/>
</dbReference>
<sequence>MNLFKRLRPVTHPNKNIRDEDARRINWALFNGEFEVALRLIATLMSEAGQQVSEETVADVLSLVPQADLEGGPLPGRRSQLN</sequence>
<comment type="caution">
    <text evidence="1">The sequence shown here is derived from an EMBL/GenBank/DDBJ whole genome shotgun (WGS) entry which is preliminary data.</text>
</comment>
<keyword evidence="2" id="KW-1185">Reference proteome</keyword>
<evidence type="ECO:0000313" key="1">
    <source>
        <dbReference type="EMBL" id="MCK7616027.1"/>
    </source>
</evidence>
<gene>
    <name evidence="1" type="ORF">M0H32_28045</name>
</gene>
<protein>
    <submittedName>
        <fullName evidence="1">Uncharacterized protein</fullName>
    </submittedName>
</protein>
<name>A0ABT0H2W4_9HYPH</name>
<accession>A0ABT0H2W4</accession>
<reference evidence="1" key="1">
    <citation type="submission" date="2022-04" db="EMBL/GenBank/DDBJ databases">
        <title>Roseibium sp. CAU 1639 isolated from mud.</title>
        <authorList>
            <person name="Kim W."/>
        </authorList>
    </citation>
    <scope>NUCLEOTIDE SEQUENCE</scope>
    <source>
        <strain evidence="1">CAU 1639</strain>
    </source>
</reference>
<organism evidence="1 2">
    <name type="scientific">Roseibium sediminicola</name>
    <dbReference type="NCBI Taxonomy" id="2933272"/>
    <lineage>
        <taxon>Bacteria</taxon>
        <taxon>Pseudomonadati</taxon>
        <taxon>Pseudomonadota</taxon>
        <taxon>Alphaproteobacteria</taxon>
        <taxon>Hyphomicrobiales</taxon>
        <taxon>Stappiaceae</taxon>
        <taxon>Roseibium</taxon>
    </lineage>
</organism>
<proteinExistence type="predicted"/>
<dbReference type="Proteomes" id="UP001431221">
    <property type="component" value="Unassembled WGS sequence"/>
</dbReference>
<evidence type="ECO:0000313" key="2">
    <source>
        <dbReference type="Proteomes" id="UP001431221"/>
    </source>
</evidence>